<organism evidence="2 3">
    <name type="scientific">Linum trigynum</name>
    <dbReference type="NCBI Taxonomy" id="586398"/>
    <lineage>
        <taxon>Eukaryota</taxon>
        <taxon>Viridiplantae</taxon>
        <taxon>Streptophyta</taxon>
        <taxon>Embryophyta</taxon>
        <taxon>Tracheophyta</taxon>
        <taxon>Spermatophyta</taxon>
        <taxon>Magnoliopsida</taxon>
        <taxon>eudicotyledons</taxon>
        <taxon>Gunneridae</taxon>
        <taxon>Pentapetalae</taxon>
        <taxon>rosids</taxon>
        <taxon>fabids</taxon>
        <taxon>Malpighiales</taxon>
        <taxon>Linaceae</taxon>
        <taxon>Linum</taxon>
    </lineage>
</organism>
<evidence type="ECO:0000313" key="2">
    <source>
        <dbReference type="EMBL" id="CAL1356063.1"/>
    </source>
</evidence>
<gene>
    <name evidence="2" type="ORF">LTRI10_LOCUS3786</name>
</gene>
<dbReference type="AlphaFoldDB" id="A0AAV2CJW4"/>
<name>A0AAV2CJW4_9ROSI</name>
<evidence type="ECO:0000256" key="1">
    <source>
        <dbReference type="SAM" id="MobiDB-lite"/>
    </source>
</evidence>
<dbReference type="EMBL" id="OZ034813">
    <property type="protein sequence ID" value="CAL1356063.1"/>
    <property type="molecule type" value="Genomic_DNA"/>
</dbReference>
<proteinExistence type="predicted"/>
<keyword evidence="3" id="KW-1185">Reference proteome</keyword>
<accession>A0AAV2CJW4</accession>
<feature type="region of interest" description="Disordered" evidence="1">
    <location>
        <begin position="1"/>
        <end position="36"/>
    </location>
</feature>
<dbReference type="Proteomes" id="UP001497516">
    <property type="component" value="Chromosome 1"/>
</dbReference>
<sequence>MRKGGVGDLAAGISRRQPCGVGGGRPRMGEAEAMAPLPEGQRCERKRRLTVADISCCQEKATGGREGATRQQWWWQ</sequence>
<evidence type="ECO:0000313" key="3">
    <source>
        <dbReference type="Proteomes" id="UP001497516"/>
    </source>
</evidence>
<reference evidence="2 3" key="1">
    <citation type="submission" date="2024-04" db="EMBL/GenBank/DDBJ databases">
        <authorList>
            <person name="Fracassetti M."/>
        </authorList>
    </citation>
    <scope>NUCLEOTIDE SEQUENCE [LARGE SCALE GENOMIC DNA]</scope>
</reference>
<protein>
    <submittedName>
        <fullName evidence="2">Uncharacterized protein</fullName>
    </submittedName>
</protein>